<proteinExistence type="predicted"/>
<sequence length="75" mass="8218">MGLARQDMPVAAIAALALPPGTVPATDLELQQEITPTHFRVLNLRFPRCTGGADQLVRWGLRGFRFTRSAVAWSV</sequence>
<protein>
    <submittedName>
        <fullName evidence="1">Uncharacterized protein</fullName>
    </submittedName>
</protein>
<dbReference type="EMBL" id="BAAAUD010000112">
    <property type="protein sequence ID" value="GAA2973655.1"/>
    <property type="molecule type" value="Genomic_DNA"/>
</dbReference>
<comment type="caution">
    <text evidence="1">The sequence shown here is derived from an EMBL/GenBank/DDBJ whole genome shotgun (WGS) entry which is preliminary data.</text>
</comment>
<accession>A0ABN3XQN0</accession>
<keyword evidence="2" id="KW-1185">Reference proteome</keyword>
<dbReference type="Proteomes" id="UP001500403">
    <property type="component" value="Unassembled WGS sequence"/>
</dbReference>
<reference evidence="1 2" key="1">
    <citation type="journal article" date="2019" name="Int. J. Syst. Evol. Microbiol.">
        <title>The Global Catalogue of Microorganisms (GCM) 10K type strain sequencing project: providing services to taxonomists for standard genome sequencing and annotation.</title>
        <authorList>
            <consortium name="The Broad Institute Genomics Platform"/>
            <consortium name="The Broad Institute Genome Sequencing Center for Infectious Disease"/>
            <person name="Wu L."/>
            <person name="Ma J."/>
        </authorList>
    </citation>
    <scope>NUCLEOTIDE SEQUENCE [LARGE SCALE GENOMIC DNA]</scope>
    <source>
        <strain evidence="1 2">JCM 9088</strain>
    </source>
</reference>
<evidence type="ECO:0000313" key="1">
    <source>
        <dbReference type="EMBL" id="GAA2973655.1"/>
    </source>
</evidence>
<name>A0ABN3XQN0_9ACTN</name>
<organism evidence="1 2">
    <name type="scientific">Streptomyces enissocaesilis</name>
    <dbReference type="NCBI Taxonomy" id="332589"/>
    <lineage>
        <taxon>Bacteria</taxon>
        <taxon>Bacillati</taxon>
        <taxon>Actinomycetota</taxon>
        <taxon>Actinomycetes</taxon>
        <taxon>Kitasatosporales</taxon>
        <taxon>Streptomycetaceae</taxon>
        <taxon>Streptomyces</taxon>
        <taxon>Streptomyces rochei group</taxon>
    </lineage>
</organism>
<gene>
    <name evidence="1" type="ORF">GCM10010446_67530</name>
</gene>
<evidence type="ECO:0000313" key="2">
    <source>
        <dbReference type="Proteomes" id="UP001500403"/>
    </source>
</evidence>